<dbReference type="InterPro" id="IPR050201">
    <property type="entry name" value="Bacterial_glucokinase"/>
</dbReference>
<dbReference type="NCBIfam" id="NF009073">
    <property type="entry name" value="PRK12408.1"/>
    <property type="match status" value="1"/>
</dbReference>
<dbReference type="Gene3D" id="3.30.420.40">
    <property type="match status" value="1"/>
</dbReference>
<feature type="binding site" evidence="3">
    <location>
        <begin position="13"/>
        <end position="18"/>
    </location>
    <ligand>
        <name>ATP</name>
        <dbReference type="ChEBI" id="CHEBI:30616"/>
    </ligand>
</feature>
<dbReference type="GO" id="GO:0005536">
    <property type="term" value="F:D-glucose binding"/>
    <property type="evidence" value="ECO:0007669"/>
    <property type="project" value="InterPro"/>
</dbReference>
<dbReference type="InterPro" id="IPR043129">
    <property type="entry name" value="ATPase_NBD"/>
</dbReference>
<dbReference type="AlphaFoldDB" id="A0A558BDD6"/>
<dbReference type="PANTHER" id="PTHR47690:SF1">
    <property type="entry name" value="GLUCOKINASE"/>
    <property type="match status" value="1"/>
</dbReference>
<dbReference type="HAMAP" id="MF_00524">
    <property type="entry name" value="Glucokinase"/>
    <property type="match status" value="1"/>
</dbReference>
<evidence type="ECO:0000256" key="2">
    <source>
        <dbReference type="ARBA" id="ARBA00022777"/>
    </source>
</evidence>
<dbReference type="Proteomes" id="UP000319142">
    <property type="component" value="Unassembled WGS sequence"/>
</dbReference>
<dbReference type="InterPro" id="IPR003836">
    <property type="entry name" value="Glucokinase"/>
</dbReference>
<proteinExistence type="inferred from homology"/>
<keyword evidence="3" id="KW-0963">Cytoplasm</keyword>
<keyword evidence="3" id="KW-0324">Glycolysis</keyword>
<dbReference type="SUPFAM" id="SSF53067">
    <property type="entry name" value="Actin-like ATPase domain"/>
    <property type="match status" value="1"/>
</dbReference>
<dbReference type="GO" id="GO:0005829">
    <property type="term" value="C:cytosol"/>
    <property type="evidence" value="ECO:0007669"/>
    <property type="project" value="TreeGrafter"/>
</dbReference>
<keyword evidence="2 3" id="KW-0418">Kinase</keyword>
<evidence type="ECO:0000256" key="4">
    <source>
        <dbReference type="RuleBase" id="RU004046"/>
    </source>
</evidence>
<feature type="transmembrane region" description="Helical" evidence="5">
    <location>
        <begin position="263"/>
        <end position="287"/>
    </location>
</feature>
<keyword evidence="5" id="KW-0472">Membrane</keyword>
<keyword evidence="5" id="KW-1133">Transmembrane helix</keyword>
<gene>
    <name evidence="3 6" type="primary">glk</name>
    <name evidence="6" type="ORF">FHK81_05790</name>
</gene>
<comment type="subcellular location">
    <subcellularLocation>
        <location evidence="3">Cytoplasm</location>
    </subcellularLocation>
</comment>
<dbReference type="PANTHER" id="PTHR47690">
    <property type="entry name" value="GLUCOKINASE"/>
    <property type="match status" value="1"/>
</dbReference>
<protein>
    <recommendedName>
        <fullName evidence="3">Glucokinase</fullName>
        <ecNumber evidence="3">2.7.1.2</ecNumber>
    </recommendedName>
    <alternativeName>
        <fullName evidence="3">Glucose kinase</fullName>
    </alternativeName>
</protein>
<organism evidence="6 7">
    <name type="scientific">Marinobacter vinifirmus</name>
    <dbReference type="NCBI Taxonomy" id="355591"/>
    <lineage>
        <taxon>Bacteria</taxon>
        <taxon>Pseudomonadati</taxon>
        <taxon>Pseudomonadota</taxon>
        <taxon>Gammaproteobacteria</taxon>
        <taxon>Pseudomonadales</taxon>
        <taxon>Marinobacteraceae</taxon>
        <taxon>Marinobacter</taxon>
    </lineage>
</organism>
<comment type="similarity">
    <text evidence="3 4">Belongs to the bacterial glucokinase family.</text>
</comment>
<keyword evidence="3" id="KW-0547">Nucleotide-binding</keyword>
<evidence type="ECO:0000313" key="7">
    <source>
        <dbReference type="Proteomes" id="UP000319142"/>
    </source>
</evidence>
<evidence type="ECO:0000256" key="5">
    <source>
        <dbReference type="SAM" id="Phobius"/>
    </source>
</evidence>
<evidence type="ECO:0000313" key="6">
    <source>
        <dbReference type="EMBL" id="TVT34513.1"/>
    </source>
</evidence>
<reference evidence="6 7" key="1">
    <citation type="submission" date="2019-07" db="EMBL/GenBank/DDBJ databases">
        <title>The pathways for chlorine oxyanion respiration interact through the shared metabolite chlorate.</title>
        <authorList>
            <person name="Barnum T.P."/>
            <person name="Cheng Y."/>
            <person name="Hill K.A."/>
            <person name="Lucas L.N."/>
            <person name="Carlson H.K."/>
            <person name="Coates J.D."/>
        </authorList>
    </citation>
    <scope>NUCLEOTIDE SEQUENCE [LARGE SCALE GENOMIC DNA]</scope>
    <source>
        <strain evidence="6">UCB</strain>
    </source>
</reference>
<dbReference type="Pfam" id="PF02685">
    <property type="entry name" value="Glucokinase"/>
    <property type="match status" value="1"/>
</dbReference>
<dbReference type="EC" id="2.7.1.2" evidence="3"/>
<dbReference type="Gene3D" id="3.40.367.20">
    <property type="match status" value="1"/>
</dbReference>
<dbReference type="GO" id="GO:0006096">
    <property type="term" value="P:glycolytic process"/>
    <property type="evidence" value="ECO:0007669"/>
    <property type="project" value="UniProtKB-UniRule"/>
</dbReference>
<dbReference type="RefSeq" id="WP_022988038.1">
    <property type="nucleotide sequence ID" value="NZ_VMRX01000013.1"/>
</dbReference>
<dbReference type="GO" id="GO:0004340">
    <property type="term" value="F:glucokinase activity"/>
    <property type="evidence" value="ECO:0007669"/>
    <property type="project" value="UniProtKB-UniRule"/>
</dbReference>
<evidence type="ECO:0000256" key="3">
    <source>
        <dbReference type="HAMAP-Rule" id="MF_00524"/>
    </source>
</evidence>
<comment type="catalytic activity">
    <reaction evidence="3">
        <text>D-glucose + ATP = D-glucose 6-phosphate + ADP + H(+)</text>
        <dbReference type="Rhea" id="RHEA:17825"/>
        <dbReference type="ChEBI" id="CHEBI:4167"/>
        <dbReference type="ChEBI" id="CHEBI:15378"/>
        <dbReference type="ChEBI" id="CHEBI:30616"/>
        <dbReference type="ChEBI" id="CHEBI:61548"/>
        <dbReference type="ChEBI" id="CHEBI:456216"/>
        <dbReference type="EC" id="2.7.1.2"/>
    </reaction>
</comment>
<name>A0A558BDD6_9GAMM</name>
<keyword evidence="5" id="KW-0812">Transmembrane</keyword>
<keyword evidence="1 3" id="KW-0808">Transferase</keyword>
<dbReference type="EMBL" id="VMRX01000013">
    <property type="protein sequence ID" value="TVT34513.1"/>
    <property type="molecule type" value="Genomic_DNA"/>
</dbReference>
<keyword evidence="3" id="KW-0067">ATP-binding</keyword>
<dbReference type="CDD" id="cd24008">
    <property type="entry name" value="ASKHA_NBD_GLK"/>
    <property type="match status" value="1"/>
</dbReference>
<evidence type="ECO:0000256" key="1">
    <source>
        <dbReference type="ARBA" id="ARBA00022679"/>
    </source>
</evidence>
<dbReference type="NCBIfam" id="TIGR00749">
    <property type="entry name" value="glk"/>
    <property type="match status" value="1"/>
</dbReference>
<accession>A0A558BDD6</accession>
<dbReference type="GO" id="GO:0005524">
    <property type="term" value="F:ATP binding"/>
    <property type="evidence" value="ECO:0007669"/>
    <property type="project" value="UniProtKB-UniRule"/>
</dbReference>
<comment type="caution">
    <text evidence="6">The sequence shown here is derived from an EMBL/GenBank/DDBJ whole genome shotgun (WGS) entry which is preliminary data.</text>
</comment>
<sequence length="324" mass="33620">MTEAVPHAMALVGDVGGTHARFALVVPGSVQLQSLKVFRCADFPGPGQAIAAYLKHVGPVTVREACVAVAAPVTGDVVTLTNNRWQFDTGHLAQRFGLDRFRLVNDYTAMALGVMHVPASQRVPVGGGGADPSRPVLVLGPGTGLGMSALVPAGDGWIPLATEGGHVDFAPLDDLECEIARRLRAAYGRVSVERLLCGSGIMNLYRTLAEITGGKPVQETPEQVSAAAVAANDELAARALSLFCDILGRVAGNSVLTLGSYGGVYLCGGIVPAILDFFMASGFRAAFENKGRMRPLLEATPVQVVLDGNTGLYGAAAALTNAGR</sequence>